<reference evidence="2" key="1">
    <citation type="submission" date="2014-09" db="EMBL/GenBank/DDBJ databases">
        <authorList>
            <person name="Magalhaes I.L.F."/>
            <person name="Oliveira U."/>
            <person name="Santos F.R."/>
            <person name="Vidigal T.H.D.A."/>
            <person name="Brescovit A.D."/>
            <person name="Santos A.J."/>
        </authorList>
    </citation>
    <scope>NUCLEOTIDE SEQUENCE</scope>
    <source>
        <tissue evidence="2">Shoot tissue taken approximately 20 cm above the soil surface</tissue>
    </source>
</reference>
<dbReference type="AlphaFoldDB" id="A0A0A9BHX2"/>
<evidence type="ECO:0000256" key="1">
    <source>
        <dbReference type="SAM" id="Phobius"/>
    </source>
</evidence>
<keyword evidence="1" id="KW-1133">Transmembrane helix</keyword>
<keyword evidence="1" id="KW-0812">Transmembrane</keyword>
<keyword evidence="1" id="KW-0472">Membrane</keyword>
<accession>A0A0A9BHX2</accession>
<reference evidence="2" key="2">
    <citation type="journal article" date="2015" name="Data Brief">
        <title>Shoot transcriptome of the giant reed, Arundo donax.</title>
        <authorList>
            <person name="Barrero R.A."/>
            <person name="Guerrero F.D."/>
            <person name="Moolhuijzen P."/>
            <person name="Goolsby J.A."/>
            <person name="Tidwell J."/>
            <person name="Bellgard S.E."/>
            <person name="Bellgard M.I."/>
        </authorList>
    </citation>
    <scope>NUCLEOTIDE SEQUENCE</scope>
    <source>
        <tissue evidence="2">Shoot tissue taken approximately 20 cm above the soil surface</tissue>
    </source>
</reference>
<evidence type="ECO:0000313" key="2">
    <source>
        <dbReference type="EMBL" id="JAD61738.1"/>
    </source>
</evidence>
<organism evidence="2">
    <name type="scientific">Arundo donax</name>
    <name type="common">Giant reed</name>
    <name type="synonym">Donax arundinaceus</name>
    <dbReference type="NCBI Taxonomy" id="35708"/>
    <lineage>
        <taxon>Eukaryota</taxon>
        <taxon>Viridiplantae</taxon>
        <taxon>Streptophyta</taxon>
        <taxon>Embryophyta</taxon>
        <taxon>Tracheophyta</taxon>
        <taxon>Spermatophyta</taxon>
        <taxon>Magnoliopsida</taxon>
        <taxon>Liliopsida</taxon>
        <taxon>Poales</taxon>
        <taxon>Poaceae</taxon>
        <taxon>PACMAD clade</taxon>
        <taxon>Arundinoideae</taxon>
        <taxon>Arundineae</taxon>
        <taxon>Arundo</taxon>
    </lineage>
</organism>
<dbReference type="EMBL" id="GBRH01236157">
    <property type="protein sequence ID" value="JAD61738.1"/>
    <property type="molecule type" value="Transcribed_RNA"/>
</dbReference>
<feature type="transmembrane region" description="Helical" evidence="1">
    <location>
        <begin position="31"/>
        <end position="52"/>
    </location>
</feature>
<sequence length="53" mass="6370">MEWGRYMQFLYPGRKFESLILFMSYSQSCVGLHWVLHWCGLYTQLFATILFLG</sequence>
<name>A0A0A9BHX2_ARUDO</name>
<proteinExistence type="predicted"/>
<protein>
    <submittedName>
        <fullName evidence="2">Uncharacterized protein</fullName>
    </submittedName>
</protein>